<evidence type="ECO:0000313" key="1">
    <source>
        <dbReference type="EMBL" id="RZT84889.1"/>
    </source>
</evidence>
<comment type="caution">
    <text evidence="1">The sequence shown here is derived from an EMBL/GenBank/DDBJ whole genome shotgun (WGS) entry which is preliminary data.</text>
</comment>
<keyword evidence="2" id="KW-1185">Reference proteome</keyword>
<gene>
    <name evidence="1" type="ORF">EV383_1746</name>
</gene>
<protein>
    <recommendedName>
        <fullName evidence="3">Polyketide cyclase/dehydrase/lipid transport protein</fullName>
    </recommendedName>
</protein>
<organism evidence="1 2">
    <name type="scientific">Pseudonocardia sediminis</name>
    <dbReference type="NCBI Taxonomy" id="1397368"/>
    <lineage>
        <taxon>Bacteria</taxon>
        <taxon>Bacillati</taxon>
        <taxon>Actinomycetota</taxon>
        <taxon>Actinomycetes</taxon>
        <taxon>Pseudonocardiales</taxon>
        <taxon>Pseudonocardiaceae</taxon>
        <taxon>Pseudonocardia</taxon>
    </lineage>
</organism>
<dbReference type="AlphaFoldDB" id="A0A4Q7UXM3"/>
<dbReference type="Proteomes" id="UP000291591">
    <property type="component" value="Unassembled WGS sequence"/>
</dbReference>
<reference evidence="1 2" key="1">
    <citation type="submission" date="2019-02" db="EMBL/GenBank/DDBJ databases">
        <title>Sequencing the genomes of 1000 actinobacteria strains.</title>
        <authorList>
            <person name="Klenk H.-P."/>
        </authorList>
    </citation>
    <scope>NUCLEOTIDE SEQUENCE [LARGE SCALE GENOMIC DNA]</scope>
    <source>
        <strain evidence="1 2">DSM 45779</strain>
    </source>
</reference>
<evidence type="ECO:0008006" key="3">
    <source>
        <dbReference type="Google" id="ProtNLM"/>
    </source>
</evidence>
<dbReference type="RefSeq" id="WP_130289434.1">
    <property type="nucleotide sequence ID" value="NZ_SHKL01000001.1"/>
</dbReference>
<sequence>MLPSADLLGVRPRAAERAAALPGDDLVPDAEVVMDRAFSLPATQASVWPWIVQLGKGRSGWYLPRRVETVVPARRRGIRRIDPELQHLRPGDVIADWGGPDATFEVVVHEPPHVLVHRSARGRIRLSWAIVARAEGAGTRMHLRLRMAGIRRRRLAEVGGGVVDLLTIAGLAAGLRERVTLTG</sequence>
<proteinExistence type="predicted"/>
<accession>A0A4Q7UXM3</accession>
<evidence type="ECO:0000313" key="2">
    <source>
        <dbReference type="Proteomes" id="UP000291591"/>
    </source>
</evidence>
<name>A0A4Q7UXM3_PSEST</name>
<dbReference type="EMBL" id="SHKL01000001">
    <property type="protein sequence ID" value="RZT84889.1"/>
    <property type="molecule type" value="Genomic_DNA"/>
</dbReference>
<dbReference type="OrthoDB" id="3255669at2"/>